<evidence type="ECO:0000259" key="8">
    <source>
        <dbReference type="Pfam" id="PF17802"/>
    </source>
</evidence>
<dbReference type="SUPFAM" id="SSF49478">
    <property type="entry name" value="Cna protein B-type domain"/>
    <property type="match status" value="1"/>
</dbReference>
<protein>
    <submittedName>
        <fullName evidence="9">Uncharacterized protein</fullName>
    </submittedName>
</protein>
<keyword evidence="1" id="KW-0134">Cell wall</keyword>
<dbReference type="RefSeq" id="WP_100511683.1">
    <property type="nucleotide sequence ID" value="NZ_PEBI01000005.1"/>
</dbReference>
<feature type="transmembrane region" description="Helical" evidence="5">
    <location>
        <begin position="506"/>
        <end position="528"/>
    </location>
</feature>
<keyword evidence="4" id="KW-0572">Peptidoglycan-anchor</keyword>
<evidence type="ECO:0000256" key="4">
    <source>
        <dbReference type="ARBA" id="ARBA00023088"/>
    </source>
</evidence>
<dbReference type="EMBL" id="PEBI01000005">
    <property type="protein sequence ID" value="PJM72454.1"/>
    <property type="molecule type" value="Genomic_DNA"/>
</dbReference>
<sequence>MKMRKLFAGIAAAATLLGGLALGGATANAVDADANTGVVTSNATFKFTVENAAQWSNRSLSYYKLADYVQYDSNTADATASAYGVQTVNGHDAAIEAALKTAGITVPTGVDPMAYAMGLETGGLDQSAAKPWNEGTTRKFADALKNALVATDLTVATLTDAADNAKTVSLPAGVYLFLDTAASSTDNDAKVLTAQSAAMVVSSGTLDKTDKVITDPTTAAEVNLKNHITTVAKTTDDKDNTVSTGQDVKYTVTTQLPITTGFANYTFKIVDTPGVGQDVNKDVKVTVDGTEVTEGTDYELTYDDTTDAAKFTADGAKSFTIDFAKLLANAEYNTKPYYGKTVVVTYTAKVTADTDPVTNDVSVNNNGTEVKDHTNLTLGKFDFVKTDAQGNALDGAKFTIEAADDDDTDDVVPVTPTNAAAEADANGKVEFKGLADGRYLVTETQAPSGFANFMAKFYVTISGGEATDFEGADAWGLAPSLSGKTDDDTYAVKNVRNITELPKTGAAGIALFAALGVLLAGAAATVFAKSRKASRMLNA</sequence>
<keyword evidence="5" id="KW-0812">Transmembrane</keyword>
<evidence type="ECO:0000256" key="1">
    <source>
        <dbReference type="ARBA" id="ARBA00022512"/>
    </source>
</evidence>
<evidence type="ECO:0000313" key="9">
    <source>
        <dbReference type="EMBL" id="PJM72454.1"/>
    </source>
</evidence>
<accession>A0A2M9H6L4</accession>
<keyword evidence="3 6" id="KW-0732">Signal</keyword>
<evidence type="ECO:0000313" key="10">
    <source>
        <dbReference type="Proteomes" id="UP000229095"/>
    </source>
</evidence>
<keyword evidence="2" id="KW-0964">Secreted</keyword>
<keyword evidence="5" id="KW-1133">Transmembrane helix</keyword>
<dbReference type="InterPro" id="IPR013783">
    <property type="entry name" value="Ig-like_fold"/>
</dbReference>
<organism evidence="9 10">
    <name type="scientific">Bifidobacterium primatium</name>
    <dbReference type="NCBI Taxonomy" id="2045438"/>
    <lineage>
        <taxon>Bacteria</taxon>
        <taxon>Bacillati</taxon>
        <taxon>Actinomycetota</taxon>
        <taxon>Actinomycetes</taxon>
        <taxon>Bifidobacteriales</taxon>
        <taxon>Bifidobacteriaceae</taxon>
        <taxon>Bifidobacterium</taxon>
    </lineage>
</organism>
<proteinExistence type="predicted"/>
<comment type="caution">
    <text evidence="9">The sequence shown here is derived from an EMBL/GenBank/DDBJ whole genome shotgun (WGS) entry which is preliminary data.</text>
</comment>
<dbReference type="NCBIfam" id="TIGR04226">
    <property type="entry name" value="RrgB_K2N_iso_D2"/>
    <property type="match status" value="1"/>
</dbReference>
<dbReference type="NCBIfam" id="TIGR01167">
    <property type="entry name" value="LPXTG_anchor"/>
    <property type="match status" value="1"/>
</dbReference>
<dbReference type="InterPro" id="IPR026466">
    <property type="entry name" value="Fim_isopep_form_D2_dom"/>
</dbReference>
<evidence type="ECO:0000259" key="7">
    <source>
        <dbReference type="Pfam" id="PF00746"/>
    </source>
</evidence>
<evidence type="ECO:0000256" key="3">
    <source>
        <dbReference type="ARBA" id="ARBA00022729"/>
    </source>
</evidence>
<keyword evidence="10" id="KW-1185">Reference proteome</keyword>
<evidence type="ECO:0000256" key="6">
    <source>
        <dbReference type="SAM" id="SignalP"/>
    </source>
</evidence>
<dbReference type="AlphaFoldDB" id="A0A2M9H6L4"/>
<dbReference type="Pfam" id="PF00746">
    <property type="entry name" value="Gram_pos_anchor"/>
    <property type="match status" value="1"/>
</dbReference>
<dbReference type="Proteomes" id="UP000229095">
    <property type="component" value="Unassembled WGS sequence"/>
</dbReference>
<reference evidence="9 10" key="1">
    <citation type="submission" date="2017-10" db="EMBL/GenBank/DDBJ databases">
        <title>Draft genome sequences of strains TRE 1, TRE 9, TRE H and TRI 7, isolated from tamarins, belonging to four potential novel Bifidobacterium species.</title>
        <authorList>
            <person name="Mattarelli P."/>
            <person name="Modesto M."/>
            <person name="Puglisi E."/>
            <person name="Morelli L."/>
            <person name="Spezio C."/>
            <person name="Bonetti A."/>
            <person name="Sandri C."/>
        </authorList>
    </citation>
    <scope>NUCLEOTIDE SEQUENCE [LARGE SCALE GENOMIC DNA]</scope>
    <source>
        <strain evidence="10">TRE1</strain>
    </source>
</reference>
<dbReference type="InterPro" id="IPR019931">
    <property type="entry name" value="LPXTG_anchor"/>
</dbReference>
<evidence type="ECO:0000256" key="5">
    <source>
        <dbReference type="SAM" id="Phobius"/>
    </source>
</evidence>
<feature type="chain" id="PRO_5039620421" evidence="6">
    <location>
        <begin position="30"/>
        <end position="539"/>
    </location>
</feature>
<dbReference type="Gene3D" id="2.60.40.10">
    <property type="entry name" value="Immunoglobulins"/>
    <property type="match status" value="1"/>
</dbReference>
<name>A0A2M9H6L4_9BIFI</name>
<dbReference type="Pfam" id="PF17802">
    <property type="entry name" value="SpaA"/>
    <property type="match status" value="1"/>
</dbReference>
<feature type="domain" description="Gram-positive cocci surface proteins LPxTG" evidence="7">
    <location>
        <begin position="500"/>
        <end position="532"/>
    </location>
</feature>
<gene>
    <name evidence="9" type="ORF">CS006_09990</name>
</gene>
<keyword evidence="5" id="KW-0472">Membrane</keyword>
<dbReference type="InterPro" id="IPR041033">
    <property type="entry name" value="SpaA_PFL_dom_1"/>
</dbReference>
<dbReference type="Gene3D" id="2.60.40.740">
    <property type="match status" value="1"/>
</dbReference>
<evidence type="ECO:0000256" key="2">
    <source>
        <dbReference type="ARBA" id="ARBA00022525"/>
    </source>
</evidence>
<feature type="domain" description="SpaA-like prealbumin fold" evidence="8">
    <location>
        <begin position="379"/>
        <end position="464"/>
    </location>
</feature>
<dbReference type="OrthoDB" id="3240140at2"/>
<feature type="signal peptide" evidence="6">
    <location>
        <begin position="1"/>
        <end position="29"/>
    </location>
</feature>
<dbReference type="GO" id="GO:0005975">
    <property type="term" value="P:carbohydrate metabolic process"/>
    <property type="evidence" value="ECO:0007669"/>
    <property type="project" value="UniProtKB-ARBA"/>
</dbReference>